<proteinExistence type="predicted"/>
<evidence type="ECO:0000313" key="2">
    <source>
        <dbReference type="Proteomes" id="UP000235093"/>
    </source>
</evidence>
<protein>
    <submittedName>
        <fullName evidence="1">Uncharacterized protein</fullName>
    </submittedName>
</protein>
<organism evidence="1 2">
    <name type="scientific">Mediterraneibacter gnavus</name>
    <name type="common">Ruminococcus gnavus</name>
    <dbReference type="NCBI Taxonomy" id="33038"/>
    <lineage>
        <taxon>Bacteria</taxon>
        <taxon>Bacillati</taxon>
        <taxon>Bacillota</taxon>
        <taxon>Clostridia</taxon>
        <taxon>Lachnospirales</taxon>
        <taxon>Lachnospiraceae</taxon>
        <taxon>Mediterraneibacter</taxon>
    </lineage>
</organism>
<dbReference type="Proteomes" id="UP000235093">
    <property type="component" value="Unassembled WGS sequence"/>
</dbReference>
<name>A0A2N5PHW8_MEDGN</name>
<dbReference type="EMBL" id="NIHT01000013">
    <property type="protein sequence ID" value="PLT74695.1"/>
    <property type="molecule type" value="Genomic_DNA"/>
</dbReference>
<reference evidence="1 2" key="1">
    <citation type="journal article" date="2017" name="Genome Med.">
        <title>A novel Ruminococcus gnavus clade enriched in inflammatory bowel disease patients.</title>
        <authorList>
            <person name="Hall A.B."/>
            <person name="Yassour M."/>
            <person name="Sauk J."/>
            <person name="Garner A."/>
            <person name="Jiang X."/>
            <person name="Arthur T."/>
            <person name="Lagoudas G.K."/>
            <person name="Vatanen T."/>
            <person name="Fornelos N."/>
            <person name="Wilson R."/>
            <person name="Bertha M."/>
            <person name="Cohen M."/>
            <person name="Garber J."/>
            <person name="Khalili H."/>
            <person name="Gevers D."/>
            <person name="Ananthakrishnan A.N."/>
            <person name="Kugathasan S."/>
            <person name="Lander E.S."/>
            <person name="Blainey P."/>
            <person name="Vlamakis H."/>
            <person name="Xavier R.J."/>
            <person name="Huttenhower C."/>
        </authorList>
    </citation>
    <scope>NUCLEOTIDE SEQUENCE [LARGE SCALE GENOMIC DNA]</scope>
    <source>
        <strain evidence="1 2">RJX1125</strain>
    </source>
</reference>
<dbReference type="AlphaFoldDB" id="A0A2N5PHW8"/>
<sequence>MNQCLVSLTFPLAGLLNIGGVKMQERLEVGSHVFIIESNRTITEVVVAARRGDFYTVRLLNGGAIQLRRSRIFPTKEEAEIKIPVRAEVNRRFRSPYDYGM</sequence>
<comment type="caution">
    <text evidence="1">The sequence shown here is derived from an EMBL/GenBank/DDBJ whole genome shotgun (WGS) entry which is preliminary data.</text>
</comment>
<accession>A0A2N5PHW8</accession>
<gene>
    <name evidence="1" type="ORF">CDL23_09460</name>
</gene>
<evidence type="ECO:0000313" key="1">
    <source>
        <dbReference type="EMBL" id="PLT74695.1"/>
    </source>
</evidence>